<feature type="non-terminal residue" evidence="1">
    <location>
        <position position="39"/>
    </location>
</feature>
<organism evidence="1">
    <name type="scientific">marine sediment metagenome</name>
    <dbReference type="NCBI Taxonomy" id="412755"/>
    <lineage>
        <taxon>unclassified sequences</taxon>
        <taxon>metagenomes</taxon>
        <taxon>ecological metagenomes</taxon>
    </lineage>
</organism>
<name>X1SBR5_9ZZZZ</name>
<comment type="caution">
    <text evidence="1">The sequence shown here is derived from an EMBL/GenBank/DDBJ whole genome shotgun (WGS) entry which is preliminary data.</text>
</comment>
<evidence type="ECO:0000313" key="1">
    <source>
        <dbReference type="EMBL" id="GAI76541.1"/>
    </source>
</evidence>
<protein>
    <submittedName>
        <fullName evidence="1">Uncharacterized protein</fullName>
    </submittedName>
</protein>
<gene>
    <name evidence="1" type="ORF">S12H4_25692</name>
</gene>
<dbReference type="AlphaFoldDB" id="X1SBR5"/>
<accession>X1SBR5</accession>
<sequence length="39" mass="4224">MIWKPQDVIACMVITGSILMICLGEDGTVKYILLGVVSL</sequence>
<reference evidence="1" key="1">
    <citation type="journal article" date="2014" name="Front. Microbiol.">
        <title>High frequency of phylogenetically diverse reductive dehalogenase-homologous genes in deep subseafloor sedimentary metagenomes.</title>
        <authorList>
            <person name="Kawai M."/>
            <person name="Futagami T."/>
            <person name="Toyoda A."/>
            <person name="Takaki Y."/>
            <person name="Nishi S."/>
            <person name="Hori S."/>
            <person name="Arai W."/>
            <person name="Tsubouchi T."/>
            <person name="Morono Y."/>
            <person name="Uchiyama I."/>
            <person name="Ito T."/>
            <person name="Fujiyama A."/>
            <person name="Inagaki F."/>
            <person name="Takami H."/>
        </authorList>
    </citation>
    <scope>NUCLEOTIDE SEQUENCE</scope>
    <source>
        <strain evidence="1">Expedition CK06-06</strain>
    </source>
</reference>
<dbReference type="EMBL" id="BARW01014506">
    <property type="protein sequence ID" value="GAI76541.1"/>
    <property type="molecule type" value="Genomic_DNA"/>
</dbReference>
<proteinExistence type="predicted"/>